<evidence type="ECO:0000256" key="7">
    <source>
        <dbReference type="ARBA" id="ARBA00023136"/>
    </source>
</evidence>
<dbReference type="PANTHER" id="PTHR33989">
    <property type="match status" value="1"/>
</dbReference>
<protein>
    <recommendedName>
        <fullName evidence="8">Permease IIC component</fullName>
    </recommendedName>
</protein>
<keyword evidence="4 8" id="KW-0762">Sugar transport</keyword>
<evidence type="ECO:0000259" key="10">
    <source>
        <dbReference type="PROSITE" id="PS51105"/>
    </source>
</evidence>
<evidence type="ECO:0000256" key="4">
    <source>
        <dbReference type="ARBA" id="ARBA00022597"/>
    </source>
</evidence>
<dbReference type="Proteomes" id="UP001596171">
    <property type="component" value="Unassembled WGS sequence"/>
</dbReference>
<proteinExistence type="predicted"/>
<evidence type="ECO:0000256" key="1">
    <source>
        <dbReference type="ARBA" id="ARBA00004651"/>
    </source>
</evidence>
<evidence type="ECO:0000256" key="3">
    <source>
        <dbReference type="ARBA" id="ARBA00022475"/>
    </source>
</evidence>
<gene>
    <name evidence="11" type="ORF">ACFP1L_01135</name>
</gene>
<keyword evidence="5 9" id="KW-0812">Transmembrane</keyword>
<comment type="caution">
    <text evidence="11">The sequence shown here is derived from an EMBL/GenBank/DDBJ whole genome shotgun (WGS) entry which is preliminary data.</text>
</comment>
<keyword evidence="7 8" id="KW-0472">Membrane</keyword>
<feature type="transmembrane region" description="Helical" evidence="9">
    <location>
        <begin position="173"/>
        <end position="198"/>
    </location>
</feature>
<dbReference type="PANTHER" id="PTHR33989:SF4">
    <property type="entry name" value="PTS SYSTEM N,N'-DIACETYLCHITOBIOSE-SPECIFIC EIIC COMPONENT"/>
    <property type="match status" value="1"/>
</dbReference>
<dbReference type="InterPro" id="IPR051088">
    <property type="entry name" value="PTS_Sugar-EIIC/EIIB"/>
</dbReference>
<name>A0ABW1SH00_9LACO</name>
<feature type="transmembrane region" description="Helical" evidence="9">
    <location>
        <begin position="218"/>
        <end position="242"/>
    </location>
</feature>
<feature type="transmembrane region" description="Helical" evidence="9">
    <location>
        <begin position="135"/>
        <end position="153"/>
    </location>
</feature>
<reference evidence="12" key="1">
    <citation type="journal article" date="2019" name="Int. J. Syst. Evol. Microbiol.">
        <title>The Global Catalogue of Microorganisms (GCM) 10K type strain sequencing project: providing services to taxonomists for standard genome sequencing and annotation.</title>
        <authorList>
            <consortium name="The Broad Institute Genomics Platform"/>
            <consortium name="The Broad Institute Genome Sequencing Center for Infectious Disease"/>
            <person name="Wu L."/>
            <person name="Ma J."/>
        </authorList>
    </citation>
    <scope>NUCLEOTIDE SEQUENCE [LARGE SCALE GENOMIC DNA]</scope>
    <source>
        <strain evidence="12">CCM 8930</strain>
    </source>
</reference>
<keyword evidence="6 9" id="KW-1133">Transmembrane helix</keyword>
<feature type="transmembrane region" description="Helical" evidence="9">
    <location>
        <begin position="25"/>
        <end position="53"/>
    </location>
</feature>
<evidence type="ECO:0000313" key="11">
    <source>
        <dbReference type="EMBL" id="MFC6200496.1"/>
    </source>
</evidence>
<dbReference type="EMBL" id="JBHSSE010000002">
    <property type="protein sequence ID" value="MFC6200496.1"/>
    <property type="molecule type" value="Genomic_DNA"/>
</dbReference>
<evidence type="ECO:0000256" key="8">
    <source>
        <dbReference type="PIRNR" id="PIRNR006351"/>
    </source>
</evidence>
<feature type="transmembrane region" description="Helical" evidence="9">
    <location>
        <begin position="249"/>
        <end position="270"/>
    </location>
</feature>
<dbReference type="Pfam" id="PF02378">
    <property type="entry name" value="PTS_EIIC"/>
    <property type="match status" value="1"/>
</dbReference>
<feature type="transmembrane region" description="Helical" evidence="9">
    <location>
        <begin position="73"/>
        <end position="92"/>
    </location>
</feature>
<feature type="domain" description="PTS EIIC type-3" evidence="10">
    <location>
        <begin position="9"/>
        <end position="409"/>
    </location>
</feature>
<evidence type="ECO:0000256" key="9">
    <source>
        <dbReference type="SAM" id="Phobius"/>
    </source>
</evidence>
<accession>A0ABW1SH00</accession>
<feature type="transmembrane region" description="Helical" evidence="9">
    <location>
        <begin position="392"/>
        <end position="410"/>
    </location>
</feature>
<feature type="transmembrane region" description="Helical" evidence="9">
    <location>
        <begin position="104"/>
        <end position="123"/>
    </location>
</feature>
<keyword evidence="12" id="KW-1185">Reference proteome</keyword>
<evidence type="ECO:0000256" key="6">
    <source>
        <dbReference type="ARBA" id="ARBA00022989"/>
    </source>
</evidence>
<dbReference type="PIRSF" id="PIRSF006351">
    <property type="entry name" value="PTS_EIIC-Cellobiose"/>
    <property type="match status" value="1"/>
</dbReference>
<keyword evidence="3 8" id="KW-1003">Cell membrane</keyword>
<keyword evidence="2 8" id="KW-0813">Transport</keyword>
<comment type="function">
    <text evidence="8">The phosphoenolpyruvate-dependent sugar phosphotransferase system (PTS), a major carbohydrate active -transport system, catalyzes the phosphorylation of incoming sugar substrates concomitant with their translocation across the cell membrane.</text>
</comment>
<dbReference type="PROSITE" id="PS51105">
    <property type="entry name" value="PTS_EIIC_TYPE_3"/>
    <property type="match status" value="1"/>
</dbReference>
<dbReference type="InterPro" id="IPR003352">
    <property type="entry name" value="PTS_EIIC"/>
</dbReference>
<comment type="subcellular location">
    <subcellularLocation>
        <location evidence="1">Cell membrane</location>
        <topology evidence="1">Multi-pass membrane protein</topology>
    </subcellularLocation>
</comment>
<feature type="transmembrane region" description="Helical" evidence="9">
    <location>
        <begin position="345"/>
        <end position="372"/>
    </location>
</feature>
<evidence type="ECO:0000256" key="2">
    <source>
        <dbReference type="ARBA" id="ARBA00022448"/>
    </source>
</evidence>
<evidence type="ECO:0000313" key="12">
    <source>
        <dbReference type="Proteomes" id="UP001596171"/>
    </source>
</evidence>
<dbReference type="InterPro" id="IPR004796">
    <property type="entry name" value="PTS_IIC_cello"/>
</dbReference>
<sequence>MERFFNSSFMSGLQKFGQKLGSNKFVTALQAAMMSLMGILMVGAIFQILMSVLGPTMLGVLKADSTIFEYLNIPYQFSMQTLSIWVVLFLAFHYAKNLKMQVPIMNAINALFAFFLVAGTLIFSKTGTSINMTYLGAQGMFIGFVVVFISVRIEKFCLAKDIRIKMPDVVPQFLQDGFSSILPLFFNALIFLSASYLVDIMSAGKYTITSGFMALLSAPLSALTSTVGIFILCIFGAILWTFGIHGTMILIPIVMPLLIQAITSNAALHAAGQPGVFYPIMLFPYMAIVGGAGNTLPLALLSLRSKSKQLSAVGKISAIPGWFRINEPMTFGIPIMYNPIMSIPYILNVPVVMLCALLLFKIGFFVPSWIVITALLPMGFGSYLSTLSWRNALGDYLMIIPSTLIWYPFFKVYEKQLIQKEQEVAEAEAIKNTKTLTVETEE</sequence>
<dbReference type="RefSeq" id="WP_137616263.1">
    <property type="nucleotide sequence ID" value="NZ_BJDI01000007.1"/>
</dbReference>
<dbReference type="InterPro" id="IPR004501">
    <property type="entry name" value="PTS_EIIC_3"/>
</dbReference>
<organism evidence="11 12">
    <name type="scientific">Lactiplantibacillus nangangensis</name>
    <dbReference type="NCBI Taxonomy" id="2559917"/>
    <lineage>
        <taxon>Bacteria</taxon>
        <taxon>Bacillati</taxon>
        <taxon>Bacillota</taxon>
        <taxon>Bacilli</taxon>
        <taxon>Lactobacillales</taxon>
        <taxon>Lactobacillaceae</taxon>
        <taxon>Lactiplantibacillus</taxon>
    </lineage>
</organism>
<evidence type="ECO:0000256" key="5">
    <source>
        <dbReference type="ARBA" id="ARBA00022692"/>
    </source>
</evidence>
<feature type="transmembrane region" description="Helical" evidence="9">
    <location>
        <begin position="276"/>
        <end position="301"/>
    </location>
</feature>